<feature type="transmembrane region" description="Helical" evidence="8">
    <location>
        <begin position="538"/>
        <end position="556"/>
    </location>
</feature>
<keyword evidence="11" id="KW-1185">Reference proteome</keyword>
<dbReference type="GO" id="GO:0005886">
    <property type="term" value="C:plasma membrane"/>
    <property type="evidence" value="ECO:0007669"/>
    <property type="project" value="UniProtKB-SubCell"/>
</dbReference>
<evidence type="ECO:0000313" key="10">
    <source>
        <dbReference type="EMBL" id="ARQ72052.1"/>
    </source>
</evidence>
<dbReference type="EMBL" id="CP021121">
    <property type="protein sequence ID" value="ARQ72052.1"/>
    <property type="molecule type" value="Genomic_DNA"/>
</dbReference>
<feature type="transmembrane region" description="Helical" evidence="8">
    <location>
        <begin position="679"/>
        <end position="698"/>
    </location>
</feature>
<keyword evidence="5 8" id="KW-1133">Transmembrane helix</keyword>
<dbReference type="InterPro" id="IPR004869">
    <property type="entry name" value="MMPL_dom"/>
</dbReference>
<sequence>MAQHDGDGGPLARLGRFTVRRAGAVLIAALVMFLGAGLYGAGAQSDLDMARWDAPGTESVRVQDVLREEYGTGNPNLALLVTARHGDVDTAAVAAAGRDLAAELAGHPMVTDVASYWEERDPALRSTDGQRALVLARLEGTATDTRTELADLSPRLARTTPDIDVTVGGQEEVSRQVGEQAAQDFLTAELVVLPAVLLLLILVYRRTVAALLTVGVGLLSVLGTLAGLRLLAQFTQVSTFAANLALVLGLGLGIDYCLFVINRYREERAAGLPREDAVRRSVAVAGRTVMFSGLTVAVSLSTLLVFPFFFLSSFAYAGVLVVLTAVAGAVVVLPAALVRWGHRVERPGTPAAPADGGFWRRTALAVMRRPVLAGAAALAVLLVAASPVLGLRFGLPDQRTLPEGTSSREMSEDVREHFAAEATDTLYVVSEGPTGVAEADVASYAAELSRVPGVFHAVSAAGTHRAGELVAPPGAAARDAVSASGGALISVVPTQEAMEGDVPGLVADIRDVPAPYAAEVGGYPAETSDFRATLLERVPLVAALVLLVTCGVLFLMTGSVLLPLKATVLNLLSLSVMFGALVWIFQDGNFSGLLGFTPTGSIEPSIPMLMFCVTYGLSMDYEVFLLSRIKEEHDLTGDTRHAVATGIARTAPLITAAAGILVVTFATYATSGIVFLKELGVGTALVILADATLIRMVLLPVSMRLAGAANWWAPPLLRRVHARFGLREHAAPPAAPTPASRETEAPRREYAG</sequence>
<feature type="domain" description="SSD" evidence="9">
    <location>
        <begin position="208"/>
        <end position="339"/>
    </location>
</feature>
<feature type="transmembrane region" description="Helical" evidence="8">
    <location>
        <begin position="185"/>
        <end position="204"/>
    </location>
</feature>
<evidence type="ECO:0000256" key="1">
    <source>
        <dbReference type="ARBA" id="ARBA00004651"/>
    </source>
</evidence>
<keyword evidence="3" id="KW-1003">Cell membrane</keyword>
<evidence type="ECO:0000256" key="2">
    <source>
        <dbReference type="ARBA" id="ARBA00010157"/>
    </source>
</evidence>
<dbReference type="SUPFAM" id="SSF82866">
    <property type="entry name" value="Multidrug efflux transporter AcrB transmembrane domain"/>
    <property type="match status" value="2"/>
</dbReference>
<name>A0A1W7D4Y9_9ACTN</name>
<dbReference type="PANTHER" id="PTHR33406">
    <property type="entry name" value="MEMBRANE PROTEIN MJ1562-RELATED"/>
    <property type="match status" value="1"/>
</dbReference>
<dbReference type="PROSITE" id="PS50156">
    <property type="entry name" value="SSD"/>
    <property type="match status" value="1"/>
</dbReference>
<feature type="transmembrane region" description="Helical" evidence="8">
    <location>
        <begin position="282"/>
        <end position="309"/>
    </location>
</feature>
<evidence type="ECO:0000256" key="4">
    <source>
        <dbReference type="ARBA" id="ARBA00022692"/>
    </source>
</evidence>
<dbReference type="OrthoDB" id="7051771at2"/>
<feature type="transmembrane region" description="Helical" evidence="8">
    <location>
        <begin position="568"/>
        <end position="586"/>
    </location>
</feature>
<keyword evidence="6 8" id="KW-0472">Membrane</keyword>
<organism evidence="10 11">
    <name type="scientific">Streptomyces marincola</name>
    <dbReference type="NCBI Taxonomy" id="2878388"/>
    <lineage>
        <taxon>Bacteria</taxon>
        <taxon>Bacillati</taxon>
        <taxon>Actinomycetota</taxon>
        <taxon>Actinomycetes</taxon>
        <taxon>Kitasatosporales</taxon>
        <taxon>Streptomycetaceae</taxon>
        <taxon>Streptomyces</taxon>
    </lineage>
</organism>
<feature type="transmembrane region" description="Helical" evidence="8">
    <location>
        <begin position="371"/>
        <end position="395"/>
    </location>
</feature>
<comment type="similarity">
    <text evidence="2">Belongs to the resistance-nodulation-cell division (RND) (TC 2.A.6) family. MmpL subfamily.</text>
</comment>
<dbReference type="Proteomes" id="UP000194218">
    <property type="component" value="Chromosome"/>
</dbReference>
<evidence type="ECO:0000256" key="6">
    <source>
        <dbReference type="ARBA" id="ARBA00023136"/>
    </source>
</evidence>
<evidence type="ECO:0000256" key="8">
    <source>
        <dbReference type="SAM" id="Phobius"/>
    </source>
</evidence>
<dbReference type="PANTHER" id="PTHR33406:SF11">
    <property type="entry name" value="MEMBRANE PROTEIN SCO6666-RELATED"/>
    <property type="match status" value="1"/>
</dbReference>
<evidence type="ECO:0000256" key="3">
    <source>
        <dbReference type="ARBA" id="ARBA00022475"/>
    </source>
</evidence>
<dbReference type="AlphaFoldDB" id="A0A1W7D4Y9"/>
<reference evidence="10 11" key="1">
    <citation type="submission" date="2017-05" db="EMBL/GenBank/DDBJ databases">
        <title>Complete genome sequence of Streptomyces sp. SCSIO 03032 revealed the diverse biosynthetic pathways for its bioactive secondary metabolites.</title>
        <authorList>
            <person name="Ma L."/>
            <person name="Zhu Y."/>
            <person name="Zhang W."/>
            <person name="Zhang G."/>
            <person name="Tian X."/>
            <person name="Zhang S."/>
            <person name="Zhang C."/>
        </authorList>
    </citation>
    <scope>NUCLEOTIDE SEQUENCE [LARGE SCALE GENOMIC DNA]</scope>
    <source>
        <strain evidence="10 11">SCSIO 03032</strain>
    </source>
</reference>
<comment type="subcellular location">
    <subcellularLocation>
        <location evidence="1">Cell membrane</location>
        <topology evidence="1">Multi-pass membrane protein</topology>
    </subcellularLocation>
</comment>
<feature type="compositionally biased region" description="Basic and acidic residues" evidence="7">
    <location>
        <begin position="741"/>
        <end position="752"/>
    </location>
</feature>
<dbReference type="Pfam" id="PF03176">
    <property type="entry name" value="MMPL"/>
    <property type="match status" value="2"/>
</dbReference>
<feature type="region of interest" description="Disordered" evidence="7">
    <location>
        <begin position="730"/>
        <end position="752"/>
    </location>
</feature>
<feature type="transmembrane region" description="Helical" evidence="8">
    <location>
        <begin position="22"/>
        <end position="42"/>
    </location>
</feature>
<accession>A0A1W7D4Y9</accession>
<dbReference type="Gene3D" id="1.20.1640.10">
    <property type="entry name" value="Multidrug efflux transporter AcrB transmembrane domain"/>
    <property type="match status" value="2"/>
</dbReference>
<feature type="transmembrane region" description="Helical" evidence="8">
    <location>
        <begin position="606"/>
        <end position="626"/>
    </location>
</feature>
<evidence type="ECO:0000259" key="9">
    <source>
        <dbReference type="PROSITE" id="PS50156"/>
    </source>
</evidence>
<feature type="transmembrane region" description="Helical" evidence="8">
    <location>
        <begin position="647"/>
        <end position="667"/>
    </location>
</feature>
<evidence type="ECO:0000256" key="5">
    <source>
        <dbReference type="ARBA" id="ARBA00022989"/>
    </source>
</evidence>
<dbReference type="RefSeq" id="WP_086161884.1">
    <property type="nucleotide sequence ID" value="NZ_CP021121.1"/>
</dbReference>
<proteinExistence type="inferred from homology"/>
<dbReference type="KEGG" id="smao:CAG99_27350"/>
<dbReference type="InterPro" id="IPR050545">
    <property type="entry name" value="Mycobact_MmpL"/>
</dbReference>
<dbReference type="InterPro" id="IPR000731">
    <property type="entry name" value="SSD"/>
</dbReference>
<protein>
    <submittedName>
        <fullName evidence="10">RND transporter</fullName>
    </submittedName>
</protein>
<feature type="transmembrane region" description="Helical" evidence="8">
    <location>
        <begin position="211"/>
        <end position="234"/>
    </location>
</feature>
<feature type="transmembrane region" description="Helical" evidence="8">
    <location>
        <begin position="315"/>
        <end position="338"/>
    </location>
</feature>
<evidence type="ECO:0000256" key="7">
    <source>
        <dbReference type="SAM" id="MobiDB-lite"/>
    </source>
</evidence>
<feature type="transmembrane region" description="Helical" evidence="8">
    <location>
        <begin position="240"/>
        <end position="261"/>
    </location>
</feature>
<evidence type="ECO:0000313" key="11">
    <source>
        <dbReference type="Proteomes" id="UP000194218"/>
    </source>
</evidence>
<keyword evidence="4 8" id="KW-0812">Transmembrane</keyword>
<gene>
    <name evidence="10" type="ORF">CAG99_27350</name>
</gene>